<dbReference type="GO" id="GO:0000981">
    <property type="term" value="F:DNA-binding transcription factor activity, RNA polymerase II-specific"/>
    <property type="evidence" value="ECO:0007669"/>
    <property type="project" value="TreeGrafter"/>
</dbReference>
<gene>
    <name evidence="2" type="ORF">EJ02DRAFT_504003</name>
</gene>
<dbReference type="Proteomes" id="UP000800038">
    <property type="component" value="Unassembled WGS sequence"/>
</dbReference>
<dbReference type="OrthoDB" id="416217at2759"/>
<organism evidence="2 3">
    <name type="scientific">Clathrospora elynae</name>
    <dbReference type="NCBI Taxonomy" id="706981"/>
    <lineage>
        <taxon>Eukaryota</taxon>
        <taxon>Fungi</taxon>
        <taxon>Dikarya</taxon>
        <taxon>Ascomycota</taxon>
        <taxon>Pezizomycotina</taxon>
        <taxon>Dothideomycetes</taxon>
        <taxon>Pleosporomycetidae</taxon>
        <taxon>Pleosporales</taxon>
        <taxon>Diademaceae</taxon>
        <taxon>Clathrospora</taxon>
    </lineage>
</organism>
<sequence>MDDIFDGWLAMPSVAAFLVDDASMRGSKQPGLAAHTEQYHPSPSQDTQPPTSNLNGHDPLLTVSGDSTVAPPRDSRQRRGHTKSRLGCITCKKRKIKYPYLMEAILALAGSHLAVQVETPKNNLALQHRQKAIVGLEEAFARWPPSADEAHVMLATSYMLSFQSSYMEDGFLEHFISLRGCSLLSQLILSEGFGGPFAVQADVQATVINSMFSNFPELDQELACEALLSLKGFAHLLEGPNAHSIEKALVVQFVETIRCLLHGDAASECETVVTPDLSEGTTVSQTSSPCTRPRGSSTGLAFMNPLLPAGLDSTFDQIEWTAITTPPSPTPSPIQSFKALMLTLTILTTWPHDALIHVFEPTNQLGNIVMAHFCAIRFIISPLSATIHVRTPVKAVVDWMAKIIAAIDEDENKGWVAYVEWPRKILRCMQACIEKKRELTLADIRDILIHDPAAFKEGRVQRC</sequence>
<dbReference type="EMBL" id="ML976059">
    <property type="protein sequence ID" value="KAF1940659.1"/>
    <property type="molecule type" value="Genomic_DNA"/>
</dbReference>
<keyword evidence="3" id="KW-1185">Reference proteome</keyword>
<evidence type="ECO:0000313" key="3">
    <source>
        <dbReference type="Proteomes" id="UP000800038"/>
    </source>
</evidence>
<feature type="compositionally biased region" description="Low complexity" evidence="1">
    <location>
        <begin position="41"/>
        <end position="52"/>
    </location>
</feature>
<feature type="region of interest" description="Disordered" evidence="1">
    <location>
        <begin position="26"/>
        <end position="83"/>
    </location>
</feature>
<dbReference type="PANTHER" id="PTHR47657">
    <property type="entry name" value="STEROL REGULATORY ELEMENT-BINDING PROTEIN ECM22"/>
    <property type="match status" value="1"/>
</dbReference>
<accession>A0A6A5SMI2</accession>
<evidence type="ECO:0000313" key="2">
    <source>
        <dbReference type="EMBL" id="KAF1940659.1"/>
    </source>
</evidence>
<name>A0A6A5SMI2_9PLEO</name>
<proteinExistence type="predicted"/>
<dbReference type="PANTHER" id="PTHR47657:SF12">
    <property type="entry name" value="ZN(II)2CYS6 TRANSCRIPTION FACTOR (EUROFUNG)"/>
    <property type="match status" value="1"/>
</dbReference>
<dbReference type="AlphaFoldDB" id="A0A6A5SMI2"/>
<dbReference type="InterPro" id="IPR052400">
    <property type="entry name" value="Zn2-C6_fungal_TF"/>
</dbReference>
<protein>
    <recommendedName>
        <fullName evidence="4">Transcription factor domain-containing protein</fullName>
    </recommendedName>
</protein>
<evidence type="ECO:0008006" key="4">
    <source>
        <dbReference type="Google" id="ProtNLM"/>
    </source>
</evidence>
<evidence type="ECO:0000256" key="1">
    <source>
        <dbReference type="SAM" id="MobiDB-lite"/>
    </source>
</evidence>
<reference evidence="2" key="1">
    <citation type="journal article" date="2020" name="Stud. Mycol.">
        <title>101 Dothideomycetes genomes: a test case for predicting lifestyles and emergence of pathogens.</title>
        <authorList>
            <person name="Haridas S."/>
            <person name="Albert R."/>
            <person name="Binder M."/>
            <person name="Bloem J."/>
            <person name="Labutti K."/>
            <person name="Salamov A."/>
            <person name="Andreopoulos B."/>
            <person name="Baker S."/>
            <person name="Barry K."/>
            <person name="Bills G."/>
            <person name="Bluhm B."/>
            <person name="Cannon C."/>
            <person name="Castanera R."/>
            <person name="Culley D."/>
            <person name="Daum C."/>
            <person name="Ezra D."/>
            <person name="Gonzalez J."/>
            <person name="Henrissat B."/>
            <person name="Kuo A."/>
            <person name="Liang C."/>
            <person name="Lipzen A."/>
            <person name="Lutzoni F."/>
            <person name="Magnuson J."/>
            <person name="Mondo S."/>
            <person name="Nolan M."/>
            <person name="Ohm R."/>
            <person name="Pangilinan J."/>
            <person name="Park H.-J."/>
            <person name="Ramirez L."/>
            <person name="Alfaro M."/>
            <person name="Sun H."/>
            <person name="Tritt A."/>
            <person name="Yoshinaga Y."/>
            <person name="Zwiers L.-H."/>
            <person name="Turgeon B."/>
            <person name="Goodwin S."/>
            <person name="Spatafora J."/>
            <person name="Crous P."/>
            <person name="Grigoriev I."/>
        </authorList>
    </citation>
    <scope>NUCLEOTIDE SEQUENCE</scope>
    <source>
        <strain evidence="2">CBS 161.51</strain>
    </source>
</reference>